<evidence type="ECO:0000313" key="2">
    <source>
        <dbReference type="Proteomes" id="UP001359559"/>
    </source>
</evidence>
<dbReference type="AlphaFoldDB" id="A0AAN9J7H7"/>
<name>A0AAN9J7H7_CLITE</name>
<keyword evidence="2" id="KW-1185">Reference proteome</keyword>
<sequence length="100" mass="11165">MPTTTSFTCVTSRLPQPYTGKILAVLALADRDRDRHRLTRPRPLRSSFYPGLLRSALSSPSRSSSPPPLDFSLYCTLSLNFQISTAPLIPLSLFSNFCFQ</sequence>
<dbReference type="EMBL" id="JAYKXN010000004">
    <property type="protein sequence ID" value="KAK7293772.1"/>
    <property type="molecule type" value="Genomic_DNA"/>
</dbReference>
<gene>
    <name evidence="1" type="ORF">RJT34_16645</name>
</gene>
<evidence type="ECO:0000313" key="1">
    <source>
        <dbReference type="EMBL" id="KAK7293772.1"/>
    </source>
</evidence>
<organism evidence="1 2">
    <name type="scientific">Clitoria ternatea</name>
    <name type="common">Butterfly pea</name>
    <dbReference type="NCBI Taxonomy" id="43366"/>
    <lineage>
        <taxon>Eukaryota</taxon>
        <taxon>Viridiplantae</taxon>
        <taxon>Streptophyta</taxon>
        <taxon>Embryophyta</taxon>
        <taxon>Tracheophyta</taxon>
        <taxon>Spermatophyta</taxon>
        <taxon>Magnoliopsida</taxon>
        <taxon>eudicotyledons</taxon>
        <taxon>Gunneridae</taxon>
        <taxon>Pentapetalae</taxon>
        <taxon>rosids</taxon>
        <taxon>fabids</taxon>
        <taxon>Fabales</taxon>
        <taxon>Fabaceae</taxon>
        <taxon>Papilionoideae</taxon>
        <taxon>50 kb inversion clade</taxon>
        <taxon>NPAAA clade</taxon>
        <taxon>indigoferoid/millettioid clade</taxon>
        <taxon>Phaseoleae</taxon>
        <taxon>Clitoria</taxon>
    </lineage>
</organism>
<comment type="caution">
    <text evidence="1">The sequence shown here is derived from an EMBL/GenBank/DDBJ whole genome shotgun (WGS) entry which is preliminary data.</text>
</comment>
<protein>
    <submittedName>
        <fullName evidence="1">Uncharacterized protein</fullName>
    </submittedName>
</protein>
<reference evidence="1 2" key="1">
    <citation type="submission" date="2024-01" db="EMBL/GenBank/DDBJ databases">
        <title>The genomes of 5 underutilized Papilionoideae crops provide insights into root nodulation and disease resistance.</title>
        <authorList>
            <person name="Yuan L."/>
        </authorList>
    </citation>
    <scope>NUCLEOTIDE SEQUENCE [LARGE SCALE GENOMIC DNA]</scope>
    <source>
        <strain evidence="1">LY-2023</strain>
        <tissue evidence="1">Leaf</tissue>
    </source>
</reference>
<proteinExistence type="predicted"/>
<accession>A0AAN9J7H7</accession>
<dbReference type="Proteomes" id="UP001359559">
    <property type="component" value="Unassembled WGS sequence"/>
</dbReference>